<dbReference type="PANTHER" id="PTHR10281:SF76">
    <property type="entry name" value="CALCUTTA CUP-RELATED"/>
    <property type="match status" value="1"/>
</dbReference>
<feature type="compositionally biased region" description="Low complexity" evidence="2">
    <location>
        <begin position="23"/>
        <end position="35"/>
    </location>
</feature>
<evidence type="ECO:0000256" key="2">
    <source>
        <dbReference type="SAM" id="MobiDB-lite"/>
    </source>
</evidence>
<dbReference type="InterPro" id="IPR036400">
    <property type="entry name" value="Cyt_B5-like_heme/steroid_sf"/>
</dbReference>
<dbReference type="EMBL" id="JAAAHW010010642">
    <property type="protein sequence ID" value="KAF9923976.1"/>
    <property type="molecule type" value="Genomic_DNA"/>
</dbReference>
<dbReference type="SUPFAM" id="SSF55856">
    <property type="entry name" value="Cytochrome b5-like heme/steroid binding domain"/>
    <property type="match status" value="1"/>
</dbReference>
<dbReference type="Proteomes" id="UP000749646">
    <property type="component" value="Unassembled WGS sequence"/>
</dbReference>
<keyword evidence="3" id="KW-1133">Transmembrane helix</keyword>
<evidence type="ECO:0000313" key="5">
    <source>
        <dbReference type="EMBL" id="KAF9923976.1"/>
    </source>
</evidence>
<feature type="region of interest" description="Disordered" evidence="2">
    <location>
        <begin position="1"/>
        <end position="38"/>
    </location>
</feature>
<dbReference type="PANTHER" id="PTHR10281">
    <property type="entry name" value="MEMBRANE-ASSOCIATED PROGESTERONE RECEPTOR COMPONENT-RELATED"/>
    <property type="match status" value="1"/>
</dbReference>
<dbReference type="InterPro" id="IPR050577">
    <property type="entry name" value="MAPR/NEUFC/NENF-like"/>
</dbReference>
<sequence length="401" mass="42353">MEKPKQRKQSKENRPHSGGGDEASSSGKVKGSSAKQPAPKKHSVLQGLLVSVLFFFLSSYLITDTWLWGYKGKYVNWRHWVPRKQIVLTQKELAQYDGSDPAKPIYLAVKAEVFDVSAGRDHYSWGGAYGFFSGKDASRAYSTGCFQTHLTHDLRGLSPSQLDGVDSWASFYRNHPKYFKIGTVILDPIDPSSPIPEDCNKPKANMIKSILALAAVAVAAVSAQGGAPLNHISFTQPVGDGITYIAGTNQTFSWTMACTLPSIMVSATPNATEVDFMDSNDINNAFYVKKVGTIDCTKSVGNLVWTVPSDTKPGVYALQLLLTPNNAYSGRFNVTGPGGSTGGSAAAIVDGGNNDINTNGGNDAKASGTSTSTPSTAASVNVGKAMAAVAAGASAVLALAL</sequence>
<feature type="domain" description="Cytochrome b5 heme-binding" evidence="4">
    <location>
        <begin position="88"/>
        <end position="185"/>
    </location>
</feature>
<dbReference type="AlphaFoldDB" id="A0A9P6LRT5"/>
<name>A0A9P6LRT5_9FUNG</name>
<keyword evidence="3" id="KW-0472">Membrane</keyword>
<gene>
    <name evidence="5" type="ORF">BGZ65_008586</name>
</gene>
<protein>
    <recommendedName>
        <fullName evidence="4">Cytochrome b5 heme-binding domain-containing protein</fullName>
    </recommendedName>
</protein>
<dbReference type="OrthoDB" id="10257697at2759"/>
<proteinExistence type="inferred from homology"/>
<dbReference type="Pfam" id="PF00173">
    <property type="entry name" value="Cyt-b5"/>
    <property type="match status" value="1"/>
</dbReference>
<keyword evidence="6" id="KW-1185">Reference proteome</keyword>
<evidence type="ECO:0000256" key="3">
    <source>
        <dbReference type="SAM" id="Phobius"/>
    </source>
</evidence>
<evidence type="ECO:0000313" key="6">
    <source>
        <dbReference type="Proteomes" id="UP000749646"/>
    </source>
</evidence>
<dbReference type="InterPro" id="IPR001199">
    <property type="entry name" value="Cyt_B5-like_heme/steroid-bd"/>
</dbReference>
<organism evidence="5 6">
    <name type="scientific">Modicella reniformis</name>
    <dbReference type="NCBI Taxonomy" id="1440133"/>
    <lineage>
        <taxon>Eukaryota</taxon>
        <taxon>Fungi</taxon>
        <taxon>Fungi incertae sedis</taxon>
        <taxon>Mucoromycota</taxon>
        <taxon>Mortierellomycotina</taxon>
        <taxon>Mortierellomycetes</taxon>
        <taxon>Mortierellales</taxon>
        <taxon>Mortierellaceae</taxon>
        <taxon>Modicella</taxon>
    </lineage>
</organism>
<reference evidence="5" key="1">
    <citation type="journal article" date="2020" name="Fungal Divers.">
        <title>Resolving the Mortierellaceae phylogeny through synthesis of multi-gene phylogenetics and phylogenomics.</title>
        <authorList>
            <person name="Vandepol N."/>
            <person name="Liber J."/>
            <person name="Desiro A."/>
            <person name="Na H."/>
            <person name="Kennedy M."/>
            <person name="Barry K."/>
            <person name="Grigoriev I.V."/>
            <person name="Miller A.N."/>
            <person name="O'Donnell K."/>
            <person name="Stajich J.E."/>
            <person name="Bonito G."/>
        </authorList>
    </citation>
    <scope>NUCLEOTIDE SEQUENCE</scope>
    <source>
        <strain evidence="5">MES-2147</strain>
    </source>
</reference>
<dbReference type="Gene3D" id="3.10.120.10">
    <property type="entry name" value="Cytochrome b5-like heme/steroid binding domain"/>
    <property type="match status" value="1"/>
</dbReference>
<comment type="similarity">
    <text evidence="1">Belongs to the cytochrome b5 family. MAPR subfamily.</text>
</comment>
<feature type="region of interest" description="Disordered" evidence="2">
    <location>
        <begin position="358"/>
        <end position="377"/>
    </location>
</feature>
<evidence type="ECO:0000259" key="4">
    <source>
        <dbReference type="SMART" id="SM01117"/>
    </source>
</evidence>
<comment type="caution">
    <text evidence="5">The sequence shown here is derived from an EMBL/GenBank/DDBJ whole genome shotgun (WGS) entry which is preliminary data.</text>
</comment>
<feature type="compositionally biased region" description="Basic and acidic residues" evidence="2">
    <location>
        <begin position="1"/>
        <end position="15"/>
    </location>
</feature>
<feature type="transmembrane region" description="Helical" evidence="3">
    <location>
        <begin position="44"/>
        <end position="62"/>
    </location>
</feature>
<keyword evidence="3" id="KW-0812">Transmembrane</keyword>
<evidence type="ECO:0000256" key="1">
    <source>
        <dbReference type="ARBA" id="ARBA00038357"/>
    </source>
</evidence>
<accession>A0A9P6LRT5</accession>
<dbReference type="GO" id="GO:0012505">
    <property type="term" value="C:endomembrane system"/>
    <property type="evidence" value="ECO:0007669"/>
    <property type="project" value="TreeGrafter"/>
</dbReference>
<dbReference type="GO" id="GO:0016020">
    <property type="term" value="C:membrane"/>
    <property type="evidence" value="ECO:0007669"/>
    <property type="project" value="TreeGrafter"/>
</dbReference>
<dbReference type="SMART" id="SM01117">
    <property type="entry name" value="Cyt-b5"/>
    <property type="match status" value="1"/>
</dbReference>